<dbReference type="GO" id="GO:0004807">
    <property type="term" value="F:triose-phosphate isomerase activity"/>
    <property type="evidence" value="ECO:0007669"/>
    <property type="project" value="UniProtKB-UniRule"/>
</dbReference>
<comment type="pathway">
    <text evidence="7">Carbohydrate degradation; glycolysis; D-glyceraldehyde 3-phosphate from glycerone phosphate: step 1/1.</text>
</comment>
<evidence type="ECO:0000256" key="4">
    <source>
        <dbReference type="ARBA" id="ARBA00023152"/>
    </source>
</evidence>
<gene>
    <name evidence="7" type="primary">tpiA</name>
    <name evidence="8" type="ORF">LI82_03670</name>
</gene>
<feature type="binding site" evidence="7">
    <location>
        <begin position="8"/>
        <end position="10"/>
    </location>
    <ligand>
        <name>substrate</name>
    </ligand>
</feature>
<dbReference type="PROSITE" id="PS51440">
    <property type="entry name" value="TIM_2"/>
    <property type="match status" value="1"/>
</dbReference>
<keyword evidence="5 7" id="KW-0413">Isomerase</keyword>
<evidence type="ECO:0000256" key="1">
    <source>
        <dbReference type="ARBA" id="ARBA00019397"/>
    </source>
</evidence>
<dbReference type="UniPathway" id="UPA00109">
    <property type="reaction ID" value="UER00189"/>
</dbReference>
<dbReference type="RefSeq" id="WP_048193557.1">
    <property type="nucleotide sequence ID" value="NZ_CAAGSM010000002.1"/>
</dbReference>
<feature type="binding site" evidence="7">
    <location>
        <position position="180"/>
    </location>
    <ligand>
        <name>substrate</name>
    </ligand>
</feature>
<comment type="function">
    <text evidence="7">Involved in the gluconeogenesis. Catalyzes stereospecifically the conversion of dihydroxyacetone phosphate (DHAP) to D-glyceraldehyde-3-phosphate (G3P).</text>
</comment>
<dbReference type="PROSITE" id="PS00171">
    <property type="entry name" value="TIM_1"/>
    <property type="match status" value="1"/>
</dbReference>
<organism evidence="8 9">
    <name type="scientific">Methanococcoides methylutens</name>
    <dbReference type="NCBI Taxonomy" id="2226"/>
    <lineage>
        <taxon>Archaea</taxon>
        <taxon>Methanobacteriati</taxon>
        <taxon>Methanobacteriota</taxon>
        <taxon>Stenosarchaea group</taxon>
        <taxon>Methanomicrobia</taxon>
        <taxon>Methanosarcinales</taxon>
        <taxon>Methanosarcinaceae</taxon>
        <taxon>Methanococcoides</taxon>
    </lineage>
</organism>
<comment type="subcellular location">
    <subcellularLocation>
        <location evidence="7">Cytoplasm</location>
    </subcellularLocation>
</comment>
<feature type="active site" description="Proton acceptor" evidence="7">
    <location>
        <position position="140"/>
    </location>
</feature>
<comment type="caution">
    <text evidence="8">The sequence shown here is derived from an EMBL/GenBank/DDBJ whole genome shotgun (WGS) entry which is preliminary data.</text>
</comment>
<dbReference type="Proteomes" id="UP000029859">
    <property type="component" value="Unassembled WGS sequence"/>
</dbReference>
<dbReference type="GO" id="GO:0005737">
    <property type="term" value="C:cytoplasm"/>
    <property type="evidence" value="ECO:0007669"/>
    <property type="project" value="UniProtKB-SubCell"/>
</dbReference>
<sequence length="221" mass="22568">MKPLIVLNLKTYLEGTGEGAVRIAEACRAVGEESGIEIAVAPQLCDVYRVASQVDVPVYSQHIDGVGAGSFTGHVFARCVRDAGAVGTLINHSERRLNLADIEASITAAKDIGLRTIVCTNNIATTAAAAALGPDFVAVEPPELIGSGIPVSKADPEVVRGSVTAVEGIDADVKVLCGAGISKGEDLKAAMELGSVGVLLASGIVKAKDPKAALEDLVSLI</sequence>
<protein>
    <recommendedName>
        <fullName evidence="1 7">Triosephosphate isomerase</fullName>
        <shortName evidence="7">TIM</shortName>
        <shortName evidence="7">TPI</shortName>
        <ecNumber evidence="7">5.3.1.1</ecNumber>
    </recommendedName>
    <alternativeName>
        <fullName evidence="7">Triose-phosphate isomerase</fullName>
    </alternativeName>
</protein>
<dbReference type="GO" id="GO:0006094">
    <property type="term" value="P:gluconeogenesis"/>
    <property type="evidence" value="ECO:0007669"/>
    <property type="project" value="UniProtKB-UniRule"/>
</dbReference>
<feature type="active site" description="Electrophile" evidence="7">
    <location>
        <position position="92"/>
    </location>
</feature>
<dbReference type="EC" id="5.3.1.1" evidence="7"/>
<dbReference type="GO" id="GO:0006096">
    <property type="term" value="P:glycolytic process"/>
    <property type="evidence" value="ECO:0007669"/>
    <property type="project" value="UniProtKB-UniRule"/>
</dbReference>
<dbReference type="SUPFAM" id="SSF51351">
    <property type="entry name" value="Triosephosphate isomerase (TIM)"/>
    <property type="match status" value="1"/>
</dbReference>
<keyword evidence="3 7" id="KW-0963">Cytoplasm</keyword>
<name>A0A099T2S1_METMT</name>
<keyword evidence="2 7" id="KW-0312">Gluconeogenesis</keyword>
<dbReference type="Gene3D" id="3.20.20.70">
    <property type="entry name" value="Aldolase class I"/>
    <property type="match status" value="1"/>
</dbReference>
<reference evidence="8 9" key="1">
    <citation type="submission" date="2014-09" db="EMBL/GenBank/DDBJ databases">
        <title>Draft genome sequence of an obligately methylotrophic methanogen, Methanococcoides methylutens, isolated from marine sediment.</title>
        <authorList>
            <person name="Guan Y."/>
            <person name="Ngugi D.K."/>
            <person name="Blom J."/>
            <person name="Ali S."/>
            <person name="Ferry J.G."/>
            <person name="Stingl U."/>
        </authorList>
    </citation>
    <scope>NUCLEOTIDE SEQUENCE [LARGE SCALE GENOMIC DNA]</scope>
    <source>
        <strain evidence="8 9">DSM 2657</strain>
    </source>
</reference>
<dbReference type="Pfam" id="PF00121">
    <property type="entry name" value="TIM"/>
    <property type="match status" value="1"/>
</dbReference>
<dbReference type="AlphaFoldDB" id="A0A099T2S1"/>
<comment type="similarity">
    <text evidence="7">Belongs to the triosephosphate isomerase family.</text>
</comment>
<evidence type="ECO:0000313" key="9">
    <source>
        <dbReference type="Proteomes" id="UP000029859"/>
    </source>
</evidence>
<dbReference type="HAMAP" id="MF_00147_A">
    <property type="entry name" value="TIM_A"/>
    <property type="match status" value="1"/>
</dbReference>
<dbReference type="CDD" id="cd00311">
    <property type="entry name" value="TIM"/>
    <property type="match status" value="1"/>
</dbReference>
<evidence type="ECO:0000256" key="2">
    <source>
        <dbReference type="ARBA" id="ARBA00022432"/>
    </source>
</evidence>
<evidence type="ECO:0000313" key="8">
    <source>
        <dbReference type="EMBL" id="KGK99139.1"/>
    </source>
</evidence>
<accession>A0A099T2S1</accession>
<dbReference type="UniPathway" id="UPA00138"/>
<comment type="pathway">
    <text evidence="7">Carbohydrate biosynthesis; gluconeogenesis.</text>
</comment>
<feature type="binding site" evidence="7">
    <location>
        <position position="145"/>
    </location>
    <ligand>
        <name>substrate</name>
    </ligand>
</feature>
<dbReference type="InterPro" id="IPR020861">
    <property type="entry name" value="Triosephosphate_isomerase_AS"/>
</dbReference>
<dbReference type="FunFam" id="3.20.20.70:FF:000223">
    <property type="entry name" value="Triosephosphate isomerase"/>
    <property type="match status" value="1"/>
</dbReference>
<proteinExistence type="inferred from homology"/>
<comment type="catalytic activity">
    <reaction evidence="7">
        <text>D-glyceraldehyde 3-phosphate = dihydroxyacetone phosphate</text>
        <dbReference type="Rhea" id="RHEA:18585"/>
        <dbReference type="ChEBI" id="CHEBI:57642"/>
        <dbReference type="ChEBI" id="CHEBI:59776"/>
        <dbReference type="EC" id="5.3.1.1"/>
    </reaction>
</comment>
<evidence type="ECO:0000256" key="5">
    <source>
        <dbReference type="ARBA" id="ARBA00023235"/>
    </source>
</evidence>
<dbReference type="InterPro" id="IPR000652">
    <property type="entry name" value="Triosephosphate_isomerase"/>
</dbReference>
<dbReference type="OrthoDB" id="9465at2157"/>
<dbReference type="NCBIfam" id="TIGR00419">
    <property type="entry name" value="tim"/>
    <property type="match status" value="1"/>
</dbReference>
<dbReference type="EMBL" id="JRHO01000009">
    <property type="protein sequence ID" value="KGK99139.1"/>
    <property type="molecule type" value="Genomic_DNA"/>
</dbReference>
<evidence type="ECO:0000256" key="7">
    <source>
        <dbReference type="HAMAP-Rule" id="MF_00147"/>
    </source>
</evidence>
<dbReference type="InterPro" id="IPR035990">
    <property type="entry name" value="TIM_sf"/>
</dbReference>
<evidence type="ECO:0000256" key="3">
    <source>
        <dbReference type="ARBA" id="ARBA00022490"/>
    </source>
</evidence>
<dbReference type="InterPro" id="IPR013785">
    <property type="entry name" value="Aldolase_TIM"/>
</dbReference>
<keyword evidence="9" id="KW-1185">Reference proteome</keyword>
<keyword evidence="4 7" id="KW-0324">Glycolysis</keyword>
<dbReference type="InterPro" id="IPR022891">
    <property type="entry name" value="Triosephosphate_isomerase_arc"/>
</dbReference>
<dbReference type="NCBIfam" id="NF003302">
    <property type="entry name" value="PRK04302.1"/>
    <property type="match status" value="1"/>
</dbReference>
<evidence type="ECO:0000256" key="6">
    <source>
        <dbReference type="ARBA" id="ARBA00044762"/>
    </source>
</evidence>
<feature type="binding site" evidence="7">
    <location>
        <begin position="201"/>
        <end position="202"/>
    </location>
    <ligand>
        <name>substrate</name>
    </ligand>
</feature>
<comment type="subunit">
    <text evidence="6 7">Homotetramer; dimer of dimers.</text>
</comment>